<keyword evidence="1" id="KW-0732">Signal</keyword>
<evidence type="ECO:0008006" key="4">
    <source>
        <dbReference type="Google" id="ProtNLM"/>
    </source>
</evidence>
<dbReference type="RefSeq" id="WP_129047502.1">
    <property type="nucleotide sequence ID" value="NZ_SDHX01000001.1"/>
</dbReference>
<dbReference type="Proteomes" id="UP000290218">
    <property type="component" value="Unassembled WGS sequence"/>
</dbReference>
<feature type="signal peptide" evidence="1">
    <location>
        <begin position="1"/>
        <end position="23"/>
    </location>
</feature>
<organism evidence="2 3">
    <name type="scientific">Oleiharenicola lentus</name>
    <dbReference type="NCBI Taxonomy" id="2508720"/>
    <lineage>
        <taxon>Bacteria</taxon>
        <taxon>Pseudomonadati</taxon>
        <taxon>Verrucomicrobiota</taxon>
        <taxon>Opitutia</taxon>
        <taxon>Opitutales</taxon>
        <taxon>Opitutaceae</taxon>
        <taxon>Oleiharenicola</taxon>
    </lineage>
</organism>
<protein>
    <recommendedName>
        <fullName evidence="4">Lipoprotein SmpA/OmlA domain-containing protein</fullName>
    </recommendedName>
</protein>
<gene>
    <name evidence="2" type="ORF">ESB00_09755</name>
</gene>
<evidence type="ECO:0000313" key="3">
    <source>
        <dbReference type="Proteomes" id="UP000290218"/>
    </source>
</evidence>
<keyword evidence="3" id="KW-1185">Reference proteome</keyword>
<evidence type="ECO:0000313" key="2">
    <source>
        <dbReference type="EMBL" id="RXK56136.1"/>
    </source>
</evidence>
<proteinExistence type="predicted"/>
<sequence>MRRLSVIAALGLGICLGAPEGSAADWSRLKAGLSVEETEAALGRPLIRTYGRGYQVWIYDGRGEVIFSEGPGAMGWSLPAPTPESLSRPVERDVLLKPRVRLPALRSAAATEVIPVVAPENDIRFRYLPRR</sequence>
<name>A0A4Q1CB49_9BACT</name>
<dbReference type="EMBL" id="SDHX01000001">
    <property type="protein sequence ID" value="RXK56136.1"/>
    <property type="molecule type" value="Genomic_DNA"/>
</dbReference>
<feature type="chain" id="PRO_5020726237" description="Lipoprotein SmpA/OmlA domain-containing protein" evidence="1">
    <location>
        <begin position="24"/>
        <end position="131"/>
    </location>
</feature>
<evidence type="ECO:0000256" key="1">
    <source>
        <dbReference type="SAM" id="SignalP"/>
    </source>
</evidence>
<accession>A0A4Q1CB49</accession>
<reference evidence="2 3" key="1">
    <citation type="submission" date="2019-01" db="EMBL/GenBank/DDBJ databases">
        <title>Lacunisphaera sp. strain TWA-58.</title>
        <authorList>
            <person name="Chen W.-M."/>
        </authorList>
    </citation>
    <scope>NUCLEOTIDE SEQUENCE [LARGE SCALE GENOMIC DNA]</scope>
    <source>
        <strain evidence="2 3">TWA-58</strain>
    </source>
</reference>
<dbReference type="AlphaFoldDB" id="A0A4Q1CB49"/>
<comment type="caution">
    <text evidence="2">The sequence shown here is derived from an EMBL/GenBank/DDBJ whole genome shotgun (WGS) entry which is preliminary data.</text>
</comment>